<evidence type="ECO:0000256" key="5">
    <source>
        <dbReference type="ARBA" id="ARBA00022475"/>
    </source>
</evidence>
<name>A0A9D7E1W3_9PROT</name>
<evidence type="ECO:0000256" key="6">
    <source>
        <dbReference type="ARBA" id="ARBA00022500"/>
    </source>
</evidence>
<dbReference type="InterPro" id="IPR018006">
    <property type="entry name" value="Flag_FliJ_proteobac"/>
</dbReference>
<keyword evidence="9" id="KW-0472">Membrane</keyword>
<dbReference type="PRINTS" id="PR01004">
    <property type="entry name" value="FLGFLIJ"/>
</dbReference>
<dbReference type="GO" id="GO:0005886">
    <property type="term" value="C:plasma membrane"/>
    <property type="evidence" value="ECO:0007669"/>
    <property type="project" value="UniProtKB-SubCell"/>
</dbReference>
<keyword evidence="12" id="KW-0282">Flagellum</keyword>
<dbReference type="EMBL" id="JADJEV010000003">
    <property type="protein sequence ID" value="MBK6972619.1"/>
    <property type="molecule type" value="Genomic_DNA"/>
</dbReference>
<keyword evidence="4" id="KW-0813">Transport</keyword>
<keyword evidence="7" id="KW-1005">Bacterial flagellum biogenesis</keyword>
<feature type="region of interest" description="Disordered" evidence="11">
    <location>
        <begin position="116"/>
        <end position="164"/>
    </location>
</feature>
<evidence type="ECO:0000313" key="12">
    <source>
        <dbReference type="EMBL" id="MBK6972619.1"/>
    </source>
</evidence>
<comment type="caution">
    <text evidence="12">The sequence shown here is derived from an EMBL/GenBank/DDBJ whole genome shotgun (WGS) entry which is preliminary data.</text>
</comment>
<proteinExistence type="inferred from homology"/>
<protein>
    <recommendedName>
        <fullName evidence="3">Flagellar FliJ protein</fullName>
    </recommendedName>
</protein>
<evidence type="ECO:0000256" key="11">
    <source>
        <dbReference type="SAM" id="MobiDB-lite"/>
    </source>
</evidence>
<keyword evidence="8" id="KW-0653">Protein transport</keyword>
<dbReference type="InterPro" id="IPR052570">
    <property type="entry name" value="FliJ"/>
</dbReference>
<accession>A0A9D7E1W3</accession>
<evidence type="ECO:0000256" key="8">
    <source>
        <dbReference type="ARBA" id="ARBA00022927"/>
    </source>
</evidence>
<dbReference type="PANTHER" id="PTHR38786:SF1">
    <property type="entry name" value="FLAGELLAR FLIJ PROTEIN"/>
    <property type="match status" value="1"/>
</dbReference>
<evidence type="ECO:0000256" key="7">
    <source>
        <dbReference type="ARBA" id="ARBA00022795"/>
    </source>
</evidence>
<reference evidence="12" key="1">
    <citation type="submission" date="2020-10" db="EMBL/GenBank/DDBJ databases">
        <title>Connecting structure to function with the recovery of over 1000 high-quality activated sludge metagenome-assembled genomes encoding full-length rRNA genes using long-read sequencing.</title>
        <authorList>
            <person name="Singleton C.M."/>
            <person name="Petriglieri F."/>
            <person name="Kristensen J.M."/>
            <person name="Kirkegaard R.H."/>
            <person name="Michaelsen T.Y."/>
            <person name="Andersen M.H."/>
            <person name="Karst S.M."/>
            <person name="Dueholm M.S."/>
            <person name="Nielsen P.H."/>
            <person name="Albertsen M."/>
        </authorList>
    </citation>
    <scope>NUCLEOTIDE SEQUENCE</scope>
    <source>
        <strain evidence="12">Bjer_18-Q3-R1-45_BAT3C.347</strain>
    </source>
</reference>
<dbReference type="InterPro" id="IPR012823">
    <property type="entry name" value="Flagell_FliJ"/>
</dbReference>
<gene>
    <name evidence="12" type="primary">fliJ</name>
    <name evidence="12" type="ORF">IPH26_06580</name>
</gene>
<dbReference type="Pfam" id="PF02050">
    <property type="entry name" value="FliJ"/>
    <property type="match status" value="1"/>
</dbReference>
<dbReference type="GO" id="GO:0044781">
    <property type="term" value="P:bacterial-type flagellum organization"/>
    <property type="evidence" value="ECO:0007669"/>
    <property type="project" value="UniProtKB-KW"/>
</dbReference>
<dbReference type="GO" id="GO:0006935">
    <property type="term" value="P:chemotaxis"/>
    <property type="evidence" value="ECO:0007669"/>
    <property type="project" value="UniProtKB-KW"/>
</dbReference>
<dbReference type="NCBIfam" id="TIGR02473">
    <property type="entry name" value="flagell_FliJ"/>
    <property type="match status" value="1"/>
</dbReference>
<sequence length="164" mass="18902">MSHSRFPLETLLELAQSRADDAAKRLGQLIAAQSEDSRKLELLQQYRADYQGRFVAHARSGMRPEEWANYQSFLAKLDEAIEHQSRICQLAQNRTVAGQKSFVEQRNRHKAFDTLAQRHESEEVRRATRQEQKSADEHAAKHFKDKLEDSMDTGGTSLADRYNN</sequence>
<dbReference type="InterPro" id="IPR053716">
    <property type="entry name" value="Flag_assembly_chemotaxis_eff"/>
</dbReference>
<evidence type="ECO:0000256" key="9">
    <source>
        <dbReference type="ARBA" id="ARBA00023136"/>
    </source>
</evidence>
<organism evidence="12 13">
    <name type="scientific">Candidatus Methylophosphatis roskildensis</name>
    <dbReference type="NCBI Taxonomy" id="2899263"/>
    <lineage>
        <taxon>Bacteria</taxon>
        <taxon>Pseudomonadati</taxon>
        <taxon>Pseudomonadota</taxon>
        <taxon>Betaproteobacteria</taxon>
        <taxon>Nitrosomonadales</taxon>
        <taxon>Sterolibacteriaceae</taxon>
        <taxon>Candidatus Methylophosphatis</taxon>
    </lineage>
</organism>
<dbReference type="GO" id="GO:0009288">
    <property type="term" value="C:bacterial-type flagellum"/>
    <property type="evidence" value="ECO:0007669"/>
    <property type="project" value="InterPro"/>
</dbReference>
<feature type="compositionally biased region" description="Basic and acidic residues" evidence="11">
    <location>
        <begin position="116"/>
        <end position="149"/>
    </location>
</feature>
<dbReference type="GO" id="GO:0003774">
    <property type="term" value="F:cytoskeletal motor activity"/>
    <property type="evidence" value="ECO:0007669"/>
    <property type="project" value="InterPro"/>
</dbReference>
<dbReference type="Gene3D" id="1.10.287.1700">
    <property type="match status" value="1"/>
</dbReference>
<keyword evidence="5" id="KW-1003">Cell membrane</keyword>
<comment type="subcellular location">
    <subcellularLocation>
        <location evidence="1">Cell membrane</location>
        <topology evidence="1">Peripheral membrane protein</topology>
        <orientation evidence="1">Cytoplasmic side</orientation>
    </subcellularLocation>
</comment>
<evidence type="ECO:0000313" key="13">
    <source>
        <dbReference type="Proteomes" id="UP000807785"/>
    </source>
</evidence>
<evidence type="ECO:0000256" key="4">
    <source>
        <dbReference type="ARBA" id="ARBA00022448"/>
    </source>
</evidence>
<evidence type="ECO:0000256" key="10">
    <source>
        <dbReference type="ARBA" id="ARBA00023225"/>
    </source>
</evidence>
<dbReference type="GO" id="GO:0015031">
    <property type="term" value="P:protein transport"/>
    <property type="evidence" value="ECO:0007669"/>
    <property type="project" value="UniProtKB-KW"/>
</dbReference>
<evidence type="ECO:0000256" key="2">
    <source>
        <dbReference type="ARBA" id="ARBA00010004"/>
    </source>
</evidence>
<dbReference type="GO" id="GO:0071973">
    <property type="term" value="P:bacterial-type flagellum-dependent cell motility"/>
    <property type="evidence" value="ECO:0007669"/>
    <property type="project" value="InterPro"/>
</dbReference>
<evidence type="ECO:0000256" key="3">
    <source>
        <dbReference type="ARBA" id="ARBA00020392"/>
    </source>
</evidence>
<dbReference type="PIRSF" id="PIRSF019404">
    <property type="entry name" value="FliJ"/>
    <property type="match status" value="1"/>
</dbReference>
<dbReference type="AlphaFoldDB" id="A0A9D7E1W3"/>
<dbReference type="Proteomes" id="UP000807785">
    <property type="component" value="Unassembled WGS sequence"/>
</dbReference>
<keyword evidence="10" id="KW-1006">Bacterial flagellum protein export</keyword>
<keyword evidence="6" id="KW-0145">Chemotaxis</keyword>
<keyword evidence="12" id="KW-0969">Cilium</keyword>
<dbReference type="PANTHER" id="PTHR38786">
    <property type="entry name" value="FLAGELLAR FLIJ PROTEIN"/>
    <property type="match status" value="1"/>
</dbReference>
<comment type="similarity">
    <text evidence="2">Belongs to the FliJ family.</text>
</comment>
<keyword evidence="12" id="KW-0966">Cell projection</keyword>
<evidence type="ECO:0000256" key="1">
    <source>
        <dbReference type="ARBA" id="ARBA00004413"/>
    </source>
</evidence>